<dbReference type="OrthoDB" id="10259785at2759"/>
<dbReference type="Pfam" id="PF14374">
    <property type="entry name" value="Ribos_L4_asso_C"/>
    <property type="match status" value="1"/>
</dbReference>
<dbReference type="GO" id="GO:0003735">
    <property type="term" value="F:structural constituent of ribosome"/>
    <property type="evidence" value="ECO:0007669"/>
    <property type="project" value="InterPro"/>
</dbReference>
<dbReference type="InterPro" id="IPR002136">
    <property type="entry name" value="Ribosomal_uL4"/>
</dbReference>
<dbReference type="Pfam" id="PF00573">
    <property type="entry name" value="Ribosomal_L4"/>
    <property type="match status" value="1"/>
</dbReference>
<evidence type="ECO:0000256" key="1">
    <source>
        <dbReference type="ARBA" id="ARBA00010528"/>
    </source>
</evidence>
<dbReference type="AlphaFoldDB" id="A0A5N6KJD0"/>
<feature type="domain" description="Large ribosomal subunit protein uL4 C-terminal" evidence="5">
    <location>
        <begin position="303"/>
        <end position="374"/>
    </location>
</feature>
<dbReference type="InterPro" id="IPR013000">
    <property type="entry name" value="Ribosomal_uL4_euk/arc_CS"/>
</dbReference>
<dbReference type="GO" id="GO:0005840">
    <property type="term" value="C:ribosome"/>
    <property type="evidence" value="ECO:0007669"/>
    <property type="project" value="UniProtKB-KW"/>
</dbReference>
<dbReference type="Gene3D" id="3.40.1370.10">
    <property type="match status" value="1"/>
</dbReference>
<comment type="similarity">
    <text evidence="1">Belongs to the universal ribosomal protein uL4 family.</text>
</comment>
<dbReference type="PROSITE" id="PS00939">
    <property type="entry name" value="RIBOSOMAL_L1E"/>
    <property type="match status" value="1"/>
</dbReference>
<evidence type="ECO:0000256" key="2">
    <source>
        <dbReference type="ARBA" id="ARBA00022980"/>
    </source>
</evidence>
<name>A0A5N6KJD0_MONLA</name>
<evidence type="ECO:0000256" key="4">
    <source>
        <dbReference type="SAM" id="MobiDB-lite"/>
    </source>
</evidence>
<dbReference type="GO" id="GO:0006412">
    <property type="term" value="P:translation"/>
    <property type="evidence" value="ECO:0007669"/>
    <property type="project" value="InterPro"/>
</dbReference>
<dbReference type="InterPro" id="IPR025755">
    <property type="entry name" value="Ribos_uL4_C_dom"/>
</dbReference>
<dbReference type="InterPro" id="IPR045240">
    <property type="entry name" value="Ribosomal_uL4_euk/arch"/>
</dbReference>
<evidence type="ECO:0000259" key="5">
    <source>
        <dbReference type="Pfam" id="PF14374"/>
    </source>
</evidence>
<protein>
    <recommendedName>
        <fullName evidence="5">Large ribosomal subunit protein uL4 C-terminal domain-containing protein</fullName>
    </recommendedName>
</protein>
<dbReference type="InterPro" id="IPR023574">
    <property type="entry name" value="Ribosomal_uL4_dom_sf"/>
</dbReference>
<dbReference type="Proteomes" id="UP000326757">
    <property type="component" value="Unassembled WGS sequence"/>
</dbReference>
<dbReference type="EMBL" id="VIGI01000002">
    <property type="protein sequence ID" value="KAB8303319.1"/>
    <property type="molecule type" value="Genomic_DNA"/>
</dbReference>
<evidence type="ECO:0000313" key="6">
    <source>
        <dbReference type="EMBL" id="KAB8303319.1"/>
    </source>
</evidence>
<sequence>MPRTSTTFRQPTTTNDTGHQFVAMASRPTVSVLSADGKATGATIPLPKVFTSPIRPDIVQTVHTGMAKNKRQPYAVSEKAGHQTSAESWGTGRAVARIPRVSGGGTHRAGQAAFGNMCRSGRMFAPTKVWRKWHQKINLGQKRFATVSALAASGVPALLFARGHQISEVAEVPLVINSEVFEGAKIARTSAAAGLLKTVGALADVEKVKGSRKLRAGKGKLRGRRHRQRRGPLVIYDAKVDGKELVRGFRNLPGVETSDVYALNLLQLAPGGHLGRFIIWTSSAFKALDEIYGTTTAPSALKKDFLLPSNVVSQADIGRLINSTELQSVIRAAKGSALTKRAGVQKKNPLVNKQVLLRLNPYAAAYSKEKIGTKGLDAGKPERINKTQYAQVLKED</sequence>
<dbReference type="PANTHER" id="PTHR19431">
    <property type="entry name" value="60S RIBOSOMAL PROTEIN L4"/>
    <property type="match status" value="1"/>
</dbReference>
<dbReference type="FunFam" id="3.40.1370.10:FF:000002">
    <property type="entry name" value="60S ribosomal protein L4"/>
    <property type="match status" value="1"/>
</dbReference>
<gene>
    <name evidence="6" type="ORF">EYC80_004756</name>
</gene>
<reference evidence="6 7" key="1">
    <citation type="submission" date="2019-06" db="EMBL/GenBank/DDBJ databases">
        <title>Genome Sequence of the Brown Rot Fungal Pathogen Monilinia laxa.</title>
        <authorList>
            <person name="De Miccolis Angelini R.M."/>
            <person name="Landi L."/>
            <person name="Abate D."/>
            <person name="Pollastro S."/>
            <person name="Romanazzi G."/>
            <person name="Faretra F."/>
        </authorList>
    </citation>
    <scope>NUCLEOTIDE SEQUENCE [LARGE SCALE GENOMIC DNA]</scope>
    <source>
        <strain evidence="6 7">Mlax316</strain>
    </source>
</reference>
<keyword evidence="7" id="KW-1185">Reference proteome</keyword>
<proteinExistence type="inferred from homology"/>
<dbReference type="SUPFAM" id="SSF52166">
    <property type="entry name" value="Ribosomal protein L4"/>
    <property type="match status" value="1"/>
</dbReference>
<evidence type="ECO:0000256" key="3">
    <source>
        <dbReference type="ARBA" id="ARBA00023274"/>
    </source>
</evidence>
<evidence type="ECO:0000313" key="7">
    <source>
        <dbReference type="Proteomes" id="UP000326757"/>
    </source>
</evidence>
<accession>A0A5N6KJD0</accession>
<keyword evidence="2" id="KW-0689">Ribosomal protein</keyword>
<feature type="region of interest" description="Disordered" evidence="4">
    <location>
        <begin position="69"/>
        <end position="91"/>
    </location>
</feature>
<comment type="caution">
    <text evidence="6">The sequence shown here is derived from an EMBL/GenBank/DDBJ whole genome shotgun (WGS) entry which is preliminary data.</text>
</comment>
<organism evidence="6 7">
    <name type="scientific">Monilinia laxa</name>
    <name type="common">Brown rot fungus</name>
    <name type="synonym">Sclerotinia laxa</name>
    <dbReference type="NCBI Taxonomy" id="61186"/>
    <lineage>
        <taxon>Eukaryota</taxon>
        <taxon>Fungi</taxon>
        <taxon>Dikarya</taxon>
        <taxon>Ascomycota</taxon>
        <taxon>Pezizomycotina</taxon>
        <taxon>Leotiomycetes</taxon>
        <taxon>Helotiales</taxon>
        <taxon>Sclerotiniaceae</taxon>
        <taxon>Monilinia</taxon>
    </lineage>
</organism>
<keyword evidence="3" id="KW-0687">Ribonucleoprotein</keyword>
<dbReference type="GO" id="GO:1990904">
    <property type="term" value="C:ribonucleoprotein complex"/>
    <property type="evidence" value="ECO:0007669"/>
    <property type="project" value="UniProtKB-KW"/>
</dbReference>